<keyword evidence="1" id="KW-0472">Membrane</keyword>
<feature type="transmembrane region" description="Helical" evidence="1">
    <location>
        <begin position="383"/>
        <end position="403"/>
    </location>
</feature>
<feature type="transmembrane region" description="Helical" evidence="1">
    <location>
        <begin position="976"/>
        <end position="996"/>
    </location>
</feature>
<dbReference type="SUPFAM" id="SSF82714">
    <property type="entry name" value="Multidrug efflux transporter AcrB TolC docking domain, DN and DC subdomains"/>
    <property type="match status" value="1"/>
</dbReference>
<keyword evidence="1" id="KW-1133">Transmembrane helix</keyword>
<dbReference type="RefSeq" id="WP_145169547.1">
    <property type="nucleotide sequence ID" value="NZ_CP036525.1"/>
</dbReference>
<dbReference type="InterPro" id="IPR027463">
    <property type="entry name" value="AcrB_DN_DC_subdom"/>
</dbReference>
<dbReference type="Gene3D" id="3.30.2090.10">
    <property type="entry name" value="Multidrug efflux transporter AcrB TolC docking domain, DN and DC subdomains"/>
    <property type="match status" value="2"/>
</dbReference>
<feature type="transmembrane region" description="Helical" evidence="1">
    <location>
        <begin position="409"/>
        <end position="426"/>
    </location>
</feature>
<dbReference type="Gene3D" id="3.30.70.1440">
    <property type="entry name" value="Multidrug efflux transporter AcrB pore domain"/>
    <property type="match status" value="1"/>
</dbReference>
<sequence>MNLAEIAMKYRTVVFTFVAMLTAWGTYTFTTMPRREDPAFTIRTCVVSTSWPGTPAIKVEELVTDKIEDELDSIEEVDYLKSETTTGQSVIYVNLEDNVPPSQVQQVWDKVRARIDKTPMPDENVRPIVNDEFGDTSIMVLGVYQTPLEGEDSVDEQNRYSSRELEVYADRVRDALRVLPGVAKVEKYGVQNEAIYIETDLGTWSQLELTSSQLKRLVADRNIVLPGGDFSTPDGKFNVKPSGEFDAMSEIESVSVAGVKSGDSYNRVSITDIGLTVRRDAVDPPQVICRFTEPRGTFPAVMVGMTMKSGENIVQICDAATERINRLINVDQALPRDITVRPISKLSDNVTKKINEVIVNVVEAIIIVVIVVFLFVGLRTSMVMAANIPFVVLGSIALIRLFGVELEQISLASIIIALGLLVDNAVQVCDQTRVNILSGMTPRDAAVQGAKSLAMPMLVGTLTTVAAFLPMLIALTGGGAEYVYSLPVTLSTTLLLSWFYAMTVCVLLSAIFIRAPKNPLLPNAPLPWLNYQADRYFSAWMAKRRRNKDGNQQGQAVQDSDTAGESLKVATAESPTGGNVFLAIYGLTARIALKFKWITVLTSVVMLVATLQLPVSSEFFPVDRRDQFYVQVTLPETSTVEQTNLVVAQAEQILKKLSPFTDSEGNAIERLRAMRSMTAQGGARWSLGVNPPAPETNTAEILIRTTAGELTEGMITDFRDAVEAGNPELGIEPIAGARITTKRIQMGPPANPVEIRVSGEGFADIPELRRIVEEIKQMLRDDPDTWDVADSWGVDGFQLNVDVDEEKASLSGVTSANVADTLNAYFTGLQLTTFREGDHLVPVYFRLRPEDREDLSGIDNAFVEGTNGKLPLGSIAKVVQTWQPGKIERRDQNRTVEVSSEVRDGASGNDVVQRIFNSDQMKDLRKRLPVGYKVEIGGALEESQDAGVQMMTSFLISILLIVLILVIQYNGWSKTLVILTTLPLAMIGAWFGLWLTDNPLGFMPQLGLLSLFGIVLNTGIIFMEFADILIAEKRDELQRNHQSDGPIVGLSKVEFRECLIAAGKQRMLPIFLTTATTIGGLLPLALTGGPLWIGMAWLMIFGLIVATLLTLYIVPALYAIIVETFGIRPVPAVDGDDVSGPVIADGGAAAV</sequence>
<feature type="transmembrane region" description="Helical" evidence="1">
    <location>
        <begin position="1092"/>
        <end position="1121"/>
    </location>
</feature>
<feature type="transmembrane region" description="Helical" evidence="1">
    <location>
        <begin position="950"/>
        <end position="969"/>
    </location>
</feature>
<dbReference type="EMBL" id="CP036525">
    <property type="protein sequence ID" value="QDT03998.1"/>
    <property type="molecule type" value="Genomic_DNA"/>
</dbReference>
<feature type="transmembrane region" description="Helical" evidence="1">
    <location>
        <begin position="453"/>
        <end position="475"/>
    </location>
</feature>
<proteinExistence type="predicted"/>
<keyword evidence="1" id="KW-0812">Transmembrane</keyword>
<dbReference type="Gene3D" id="3.30.70.1320">
    <property type="entry name" value="Multidrug efflux transporter AcrB pore domain like"/>
    <property type="match status" value="1"/>
</dbReference>
<dbReference type="AlphaFoldDB" id="A0A517NAF3"/>
<dbReference type="PANTHER" id="PTHR32063:SF18">
    <property type="entry name" value="CATION EFFLUX SYSTEM PROTEIN"/>
    <property type="match status" value="1"/>
</dbReference>
<evidence type="ECO:0000256" key="1">
    <source>
        <dbReference type="SAM" id="Phobius"/>
    </source>
</evidence>
<dbReference type="GO" id="GO:0042910">
    <property type="term" value="F:xenobiotic transmembrane transporter activity"/>
    <property type="evidence" value="ECO:0007669"/>
    <property type="project" value="TreeGrafter"/>
</dbReference>
<feature type="transmembrane region" description="Helical" evidence="1">
    <location>
        <begin position="495"/>
        <end position="513"/>
    </location>
</feature>
<feature type="transmembrane region" description="Helical" evidence="1">
    <location>
        <begin position="597"/>
        <end position="615"/>
    </location>
</feature>
<accession>A0A517NAF3</accession>
<dbReference type="Pfam" id="PF00873">
    <property type="entry name" value="ACR_tran"/>
    <property type="match status" value="2"/>
</dbReference>
<dbReference type="PANTHER" id="PTHR32063">
    <property type="match status" value="1"/>
</dbReference>
<dbReference type="GO" id="GO:0005886">
    <property type="term" value="C:plasma membrane"/>
    <property type="evidence" value="ECO:0007669"/>
    <property type="project" value="TreeGrafter"/>
</dbReference>
<dbReference type="Proteomes" id="UP000318538">
    <property type="component" value="Chromosome"/>
</dbReference>
<evidence type="ECO:0000313" key="2">
    <source>
        <dbReference type="EMBL" id="QDT03998.1"/>
    </source>
</evidence>
<dbReference type="SUPFAM" id="SSF82693">
    <property type="entry name" value="Multidrug efflux transporter AcrB pore domain, PN1, PN2, PC1 and PC2 subdomains"/>
    <property type="match status" value="2"/>
</dbReference>
<protein>
    <submittedName>
        <fullName evidence="2">Toluene efflux pump membrane transporter TtgE</fullName>
    </submittedName>
</protein>
<dbReference type="OrthoDB" id="9757876at2"/>
<dbReference type="Gene3D" id="1.20.1640.10">
    <property type="entry name" value="Multidrug efflux transporter AcrB transmembrane domain"/>
    <property type="match status" value="2"/>
</dbReference>
<name>A0A517NAF3_9BACT</name>
<gene>
    <name evidence="2" type="primary">ttgE</name>
    <name evidence="2" type="ORF">K227x_23840</name>
</gene>
<evidence type="ECO:0000313" key="3">
    <source>
        <dbReference type="Proteomes" id="UP000318538"/>
    </source>
</evidence>
<keyword evidence="3" id="KW-1185">Reference proteome</keyword>
<dbReference type="SUPFAM" id="SSF82866">
    <property type="entry name" value="Multidrug efflux transporter AcrB transmembrane domain"/>
    <property type="match status" value="2"/>
</dbReference>
<reference evidence="2 3" key="1">
    <citation type="submission" date="2019-02" db="EMBL/GenBank/DDBJ databases">
        <title>Deep-cultivation of Planctomycetes and their phenomic and genomic characterization uncovers novel biology.</title>
        <authorList>
            <person name="Wiegand S."/>
            <person name="Jogler M."/>
            <person name="Boedeker C."/>
            <person name="Pinto D."/>
            <person name="Vollmers J."/>
            <person name="Rivas-Marin E."/>
            <person name="Kohn T."/>
            <person name="Peeters S.H."/>
            <person name="Heuer A."/>
            <person name="Rast P."/>
            <person name="Oberbeckmann S."/>
            <person name="Bunk B."/>
            <person name="Jeske O."/>
            <person name="Meyerdierks A."/>
            <person name="Storesund J.E."/>
            <person name="Kallscheuer N."/>
            <person name="Luecker S."/>
            <person name="Lage O.M."/>
            <person name="Pohl T."/>
            <person name="Merkel B.J."/>
            <person name="Hornburger P."/>
            <person name="Mueller R.-W."/>
            <person name="Bruemmer F."/>
            <person name="Labrenz M."/>
            <person name="Spormann A.M."/>
            <person name="Op den Camp H."/>
            <person name="Overmann J."/>
            <person name="Amann R."/>
            <person name="Jetten M.S.M."/>
            <person name="Mascher T."/>
            <person name="Medema M.H."/>
            <person name="Devos D.P."/>
            <person name="Kaster A.-K."/>
            <person name="Ovreas L."/>
            <person name="Rohde M."/>
            <person name="Galperin M.Y."/>
            <person name="Jogler C."/>
        </authorList>
    </citation>
    <scope>NUCLEOTIDE SEQUENCE [LARGE SCALE GENOMIC DNA]</scope>
    <source>
        <strain evidence="2 3">K22_7</strain>
    </source>
</reference>
<dbReference type="Gene3D" id="3.30.70.1430">
    <property type="entry name" value="Multidrug efflux transporter AcrB pore domain"/>
    <property type="match status" value="2"/>
</dbReference>
<dbReference type="PRINTS" id="PR00702">
    <property type="entry name" value="ACRIFLAVINRP"/>
</dbReference>
<dbReference type="KEGG" id="rlc:K227x_23840"/>
<organism evidence="2 3">
    <name type="scientific">Rubripirellula lacrimiformis</name>
    <dbReference type="NCBI Taxonomy" id="1930273"/>
    <lineage>
        <taxon>Bacteria</taxon>
        <taxon>Pseudomonadati</taxon>
        <taxon>Planctomycetota</taxon>
        <taxon>Planctomycetia</taxon>
        <taxon>Pirellulales</taxon>
        <taxon>Pirellulaceae</taxon>
        <taxon>Rubripirellula</taxon>
    </lineage>
</organism>
<dbReference type="InterPro" id="IPR001036">
    <property type="entry name" value="Acrflvin-R"/>
</dbReference>
<feature type="transmembrane region" description="Helical" evidence="1">
    <location>
        <begin position="1008"/>
        <end position="1030"/>
    </location>
</feature>
<feature type="transmembrane region" description="Helical" evidence="1">
    <location>
        <begin position="1067"/>
        <end position="1086"/>
    </location>
</feature>
<feature type="transmembrane region" description="Helical" evidence="1">
    <location>
        <begin position="357"/>
        <end position="376"/>
    </location>
</feature>